<dbReference type="OrthoDB" id="2593732at2759"/>
<evidence type="ECO:0000256" key="5">
    <source>
        <dbReference type="ARBA" id="ARBA00023163"/>
    </source>
</evidence>
<feature type="domain" description="Zn(2)-C6 fungal-type" evidence="8">
    <location>
        <begin position="43"/>
        <end position="71"/>
    </location>
</feature>
<protein>
    <recommendedName>
        <fullName evidence="8">Zn(2)-C6 fungal-type domain-containing protein</fullName>
    </recommendedName>
</protein>
<dbReference type="AlphaFoldDB" id="A0A9P7Z3E7"/>
<name>A0A9P7Z3E7_9HELO</name>
<dbReference type="GO" id="GO:0000981">
    <property type="term" value="F:DNA-binding transcription factor activity, RNA polymerase II-specific"/>
    <property type="evidence" value="ECO:0007669"/>
    <property type="project" value="InterPro"/>
</dbReference>
<feature type="region of interest" description="Disordered" evidence="7">
    <location>
        <begin position="1"/>
        <end position="35"/>
    </location>
</feature>
<dbReference type="PROSITE" id="PS50048">
    <property type="entry name" value="ZN2_CY6_FUNGAL_2"/>
    <property type="match status" value="1"/>
</dbReference>
<evidence type="ECO:0000256" key="4">
    <source>
        <dbReference type="ARBA" id="ARBA00023125"/>
    </source>
</evidence>
<evidence type="ECO:0000256" key="7">
    <source>
        <dbReference type="SAM" id="MobiDB-lite"/>
    </source>
</evidence>
<evidence type="ECO:0000256" key="1">
    <source>
        <dbReference type="ARBA" id="ARBA00022723"/>
    </source>
</evidence>
<keyword evidence="1" id="KW-0479">Metal-binding</keyword>
<dbReference type="CDD" id="cd00067">
    <property type="entry name" value="GAL4"/>
    <property type="match status" value="1"/>
</dbReference>
<dbReference type="SUPFAM" id="SSF57701">
    <property type="entry name" value="Zn2/Cys6 DNA-binding domain"/>
    <property type="match status" value="1"/>
</dbReference>
<evidence type="ECO:0000313" key="10">
    <source>
        <dbReference type="Proteomes" id="UP000887226"/>
    </source>
</evidence>
<dbReference type="InterPro" id="IPR001138">
    <property type="entry name" value="Zn2Cys6_DnaBD"/>
</dbReference>
<evidence type="ECO:0000313" key="9">
    <source>
        <dbReference type="EMBL" id="KAG9244158.1"/>
    </source>
</evidence>
<dbReference type="GO" id="GO:0003677">
    <property type="term" value="F:DNA binding"/>
    <property type="evidence" value="ECO:0007669"/>
    <property type="project" value="UniProtKB-KW"/>
</dbReference>
<dbReference type="PANTHER" id="PTHR36206:SF12">
    <property type="entry name" value="ASPERCRYPTIN BIOSYNTHESIS CLUSTER-SPECIFIC TRANSCRIPTION REGULATOR ATNN-RELATED"/>
    <property type="match status" value="1"/>
</dbReference>
<evidence type="ECO:0000256" key="3">
    <source>
        <dbReference type="ARBA" id="ARBA00023015"/>
    </source>
</evidence>
<keyword evidence="3" id="KW-0805">Transcription regulation</keyword>
<dbReference type="InterPro" id="IPR036864">
    <property type="entry name" value="Zn2-C6_fun-type_DNA-bd_sf"/>
</dbReference>
<reference evidence="9" key="1">
    <citation type="journal article" date="2021" name="IMA Fungus">
        <title>Genomic characterization of three marine fungi, including Emericellopsis atlantica sp. nov. with signatures of a generalist lifestyle and marine biomass degradation.</title>
        <authorList>
            <person name="Hagestad O.C."/>
            <person name="Hou L."/>
            <person name="Andersen J.H."/>
            <person name="Hansen E.H."/>
            <person name="Altermark B."/>
            <person name="Li C."/>
            <person name="Kuhnert E."/>
            <person name="Cox R.J."/>
            <person name="Crous P.W."/>
            <person name="Spatafora J.W."/>
            <person name="Lail K."/>
            <person name="Amirebrahimi M."/>
            <person name="Lipzen A."/>
            <person name="Pangilinan J."/>
            <person name="Andreopoulos W."/>
            <person name="Hayes R.D."/>
            <person name="Ng V."/>
            <person name="Grigoriev I.V."/>
            <person name="Jackson S.A."/>
            <person name="Sutton T.D.S."/>
            <person name="Dobson A.D.W."/>
            <person name="Rama T."/>
        </authorList>
    </citation>
    <scope>NUCLEOTIDE SEQUENCE</scope>
    <source>
        <strain evidence="9">TRa3180A</strain>
    </source>
</reference>
<keyword evidence="4" id="KW-0238">DNA-binding</keyword>
<dbReference type="InterPro" id="IPR052360">
    <property type="entry name" value="Transcr_Regulatory_Proteins"/>
</dbReference>
<dbReference type="PROSITE" id="PS00463">
    <property type="entry name" value="ZN2_CY6_FUNGAL_1"/>
    <property type="match status" value="1"/>
</dbReference>
<proteinExistence type="predicted"/>
<dbReference type="GO" id="GO:0008270">
    <property type="term" value="F:zinc ion binding"/>
    <property type="evidence" value="ECO:0007669"/>
    <property type="project" value="InterPro"/>
</dbReference>
<feature type="compositionally biased region" description="Basic and acidic residues" evidence="7">
    <location>
        <begin position="11"/>
        <end position="29"/>
    </location>
</feature>
<keyword evidence="6" id="KW-0539">Nucleus</keyword>
<accession>A0A9P7Z3E7</accession>
<keyword evidence="2" id="KW-0862">Zinc</keyword>
<keyword evidence="5" id="KW-0804">Transcription</keyword>
<evidence type="ECO:0000256" key="2">
    <source>
        <dbReference type="ARBA" id="ARBA00022833"/>
    </source>
</evidence>
<dbReference type="Proteomes" id="UP000887226">
    <property type="component" value="Unassembled WGS sequence"/>
</dbReference>
<keyword evidence="10" id="KW-1185">Reference proteome</keyword>
<dbReference type="InterPro" id="IPR021858">
    <property type="entry name" value="Fun_TF"/>
</dbReference>
<evidence type="ECO:0000259" key="8">
    <source>
        <dbReference type="PROSITE" id="PS50048"/>
    </source>
</evidence>
<evidence type="ECO:0000256" key="6">
    <source>
        <dbReference type="ARBA" id="ARBA00023242"/>
    </source>
</evidence>
<gene>
    <name evidence="9" type="ORF">BJ878DRAFT_567806</name>
</gene>
<dbReference type="Gene3D" id="4.10.240.10">
    <property type="entry name" value="Zn(2)-C6 fungal-type DNA-binding domain"/>
    <property type="match status" value="1"/>
</dbReference>
<organism evidence="9 10">
    <name type="scientific">Calycina marina</name>
    <dbReference type="NCBI Taxonomy" id="1763456"/>
    <lineage>
        <taxon>Eukaryota</taxon>
        <taxon>Fungi</taxon>
        <taxon>Dikarya</taxon>
        <taxon>Ascomycota</taxon>
        <taxon>Pezizomycotina</taxon>
        <taxon>Leotiomycetes</taxon>
        <taxon>Helotiales</taxon>
        <taxon>Pezizellaceae</taxon>
        <taxon>Calycina</taxon>
    </lineage>
</organism>
<comment type="caution">
    <text evidence="9">The sequence shown here is derived from an EMBL/GenBank/DDBJ whole genome shotgun (WGS) entry which is preliminary data.</text>
</comment>
<dbReference type="SMART" id="SM00066">
    <property type="entry name" value="GAL4"/>
    <property type="match status" value="1"/>
</dbReference>
<dbReference type="EMBL" id="MU253925">
    <property type="protein sequence ID" value="KAG9244158.1"/>
    <property type="molecule type" value="Genomic_DNA"/>
</dbReference>
<dbReference type="PANTHER" id="PTHR36206">
    <property type="entry name" value="ASPERCRYPTIN BIOSYNTHESIS CLUSTER-SPECIFIC TRANSCRIPTION REGULATOR ATNN-RELATED"/>
    <property type="match status" value="1"/>
</dbReference>
<dbReference type="Pfam" id="PF11951">
    <property type="entry name" value="Fungal_trans_2"/>
    <property type="match status" value="1"/>
</dbReference>
<dbReference type="Pfam" id="PF00172">
    <property type="entry name" value="Zn_clus"/>
    <property type="match status" value="1"/>
</dbReference>
<sequence>MIASLPTHTPPLKERAEEKSKENENEKETKPRRRQCGPKVRSGCKTCKIRRVKCDETHPSCNRCTSTGRRCDGYYNAAEPKTISTIQRAFAHLPGTVEEKRSFSYFIQNTVPELSGYFETGFWESLIVQASTSEPSLRHALIAIGSLHEDFVAQRQMYQTKEESLAVAQYAKAIRYLRKSLALERTTPLTALLACILFVCFDSLRGNFSAAVLHLQSGLRIIKDARICATCSSADEKIIEQTISPLFIRISLQAILYLDTRDTDERQAFSTEMMSIKNDDFLIPLCFERLEDARLAMEQTTEELFRMLYLCDGNVNWSAQSLETWALQASGARHIREWNEAFDNFMNAHGAKLDSKQLRGAVLLKIQTTTIGILARAVPNDAGDGRSVEEVANDPAAFTGRDAEFNDAEFNNVVTLSKTLISAAELDAKMGKPSLSFSTDLGVIAPLYYVCTHCQNDSFKKHALELLARCPRREGMWDSNTTAQIVREYWVFEDKHILLQEKAGEKKPLSEMLDLEVYDGMHWEWKWKDVTG</sequence>